<dbReference type="Pfam" id="PF03298">
    <property type="entry name" value="Stanniocalcin"/>
    <property type="match status" value="1"/>
</dbReference>
<keyword evidence="6 10" id="KW-0964">Secreted</keyword>
<dbReference type="GO" id="GO:0005615">
    <property type="term" value="C:extracellular space"/>
    <property type="evidence" value="ECO:0007669"/>
    <property type="project" value="UniProtKB-UniRule"/>
</dbReference>
<evidence type="ECO:0000256" key="2">
    <source>
        <dbReference type="ARBA" id="ARBA00004613"/>
    </source>
</evidence>
<dbReference type="GO" id="GO:0006874">
    <property type="term" value="P:intracellular calcium ion homeostasis"/>
    <property type="evidence" value="ECO:0007669"/>
    <property type="project" value="UniProtKB-UniRule"/>
</dbReference>
<evidence type="ECO:0000313" key="14">
    <source>
        <dbReference type="Proteomes" id="UP001497482"/>
    </source>
</evidence>
<feature type="region of interest" description="Disordered" evidence="11">
    <location>
        <begin position="23"/>
        <end position="42"/>
    </location>
</feature>
<gene>
    <name evidence="13" type="ORF">KC01_LOCUS40087</name>
</gene>
<evidence type="ECO:0000313" key="13">
    <source>
        <dbReference type="EMBL" id="CAL1613976.1"/>
    </source>
</evidence>
<comment type="subunit">
    <text evidence="4 10">Homodimer; disulfide-linked.</text>
</comment>
<evidence type="ECO:0000256" key="11">
    <source>
        <dbReference type="SAM" id="MobiDB-lite"/>
    </source>
</evidence>
<dbReference type="PANTHER" id="PTHR11245:SF2">
    <property type="entry name" value="STANNIOCALCIN-2"/>
    <property type="match status" value="1"/>
</dbReference>
<organism evidence="13 14">
    <name type="scientific">Knipowitschia caucasica</name>
    <name type="common">Caucasian dwarf goby</name>
    <name type="synonym">Pomatoschistus caucasicus</name>
    <dbReference type="NCBI Taxonomy" id="637954"/>
    <lineage>
        <taxon>Eukaryota</taxon>
        <taxon>Metazoa</taxon>
        <taxon>Chordata</taxon>
        <taxon>Craniata</taxon>
        <taxon>Vertebrata</taxon>
        <taxon>Euteleostomi</taxon>
        <taxon>Actinopterygii</taxon>
        <taxon>Neopterygii</taxon>
        <taxon>Teleostei</taxon>
        <taxon>Neoteleostei</taxon>
        <taxon>Acanthomorphata</taxon>
        <taxon>Gobiaria</taxon>
        <taxon>Gobiiformes</taxon>
        <taxon>Gobioidei</taxon>
        <taxon>Gobiidae</taxon>
        <taxon>Gobiinae</taxon>
        <taxon>Knipowitschia</taxon>
    </lineage>
</organism>
<evidence type="ECO:0000256" key="1">
    <source>
        <dbReference type="ARBA" id="ARBA00003962"/>
    </source>
</evidence>
<keyword evidence="14" id="KW-1185">Reference proteome</keyword>
<keyword evidence="7" id="KW-0372">Hormone</keyword>
<dbReference type="GO" id="GO:0005179">
    <property type="term" value="F:hormone activity"/>
    <property type="evidence" value="ECO:0007669"/>
    <property type="project" value="UniProtKB-KW"/>
</dbReference>
<comment type="function">
    <text evidence="9">Has an anti-hypocalcemic action on calcium and phosphate homeostasis.</text>
</comment>
<comment type="function">
    <text evidence="1 10">Its primary function is the prevention of hypercalcemia. Upon release into the circulation, it lowers calcium transport by the gills, thereby reducing its rate of influx from the environment into the extracellular compartment. STC also stimulates phosphate reabsorption by renal proximal tubules. The consequence of this action is increased levels of plasma phosphate, which combines with excess calcium and promotes its disposal into bone and scales.</text>
</comment>
<dbReference type="EMBL" id="OZ035830">
    <property type="protein sequence ID" value="CAL1613976.1"/>
    <property type="molecule type" value="Genomic_DNA"/>
</dbReference>
<comment type="subcellular location">
    <subcellularLocation>
        <location evidence="2 10">Secreted</location>
    </subcellularLocation>
</comment>
<feature type="compositionally biased region" description="Low complexity" evidence="11">
    <location>
        <begin position="272"/>
        <end position="289"/>
    </location>
</feature>
<evidence type="ECO:0000256" key="8">
    <source>
        <dbReference type="ARBA" id="ARBA00023157"/>
    </source>
</evidence>
<proteinExistence type="inferred from homology"/>
<feature type="compositionally biased region" description="Basic and acidic residues" evidence="11">
    <location>
        <begin position="242"/>
        <end position="251"/>
    </location>
</feature>
<sequence length="289" mass="31897">MFVKVAAALLVLSVLDQVVPSDSTDIHSHDTPPEKPANQKGRMSLQNTAEIQHCLVNAGDVGCGVFECFENNSCEIRGLQEICMTFLHNAGKFDSQGKSFIKDALKCMAHGLRHKFSCISRKCASIKEMVFQLQKECYIKHNLCSAAKENVAVMVEMIHFQDLFPKGPYVELVNILLSCGEEVKEALTRSVRLQCEQNWGALCDSLSLCSSMAPSPAIVSATEHRHTVPQPNPEPVHPKPPRQGDNRDKPSKMGFSTHPRNRSGPRQAHGPEVALVAEQEAAEATDIRR</sequence>
<keyword evidence="8 10" id="KW-1015">Disulfide bond</keyword>
<dbReference type="PANTHER" id="PTHR11245">
    <property type="entry name" value="STANNIOCALCIN"/>
    <property type="match status" value="1"/>
</dbReference>
<protein>
    <recommendedName>
        <fullName evidence="5 10">Stanniocalcin</fullName>
        <shortName evidence="10">STC</shortName>
    </recommendedName>
    <alternativeName>
        <fullName evidence="10">Corpuscles of Stannius protein</fullName>
    </alternativeName>
</protein>
<evidence type="ECO:0000256" key="3">
    <source>
        <dbReference type="ARBA" id="ARBA00008693"/>
    </source>
</evidence>
<accession>A0AAV2MKL0</accession>
<feature type="compositionally biased region" description="Basic and acidic residues" evidence="11">
    <location>
        <begin position="24"/>
        <end position="33"/>
    </location>
</feature>
<feature type="chain" id="PRO_5043405000" description="Stanniocalcin" evidence="12">
    <location>
        <begin position="22"/>
        <end position="289"/>
    </location>
</feature>
<name>A0AAV2MKL0_KNICA</name>
<evidence type="ECO:0000256" key="12">
    <source>
        <dbReference type="SAM" id="SignalP"/>
    </source>
</evidence>
<evidence type="ECO:0000256" key="7">
    <source>
        <dbReference type="ARBA" id="ARBA00022702"/>
    </source>
</evidence>
<evidence type="ECO:0000256" key="10">
    <source>
        <dbReference type="RuleBase" id="RU369112"/>
    </source>
</evidence>
<feature type="signal peptide" evidence="12">
    <location>
        <begin position="1"/>
        <end position="21"/>
    </location>
</feature>
<comment type="similarity">
    <text evidence="3 10">Belongs to the stanniocalcin family.</text>
</comment>
<dbReference type="AlphaFoldDB" id="A0AAV2MKL0"/>
<evidence type="ECO:0000256" key="4">
    <source>
        <dbReference type="ARBA" id="ARBA00011748"/>
    </source>
</evidence>
<evidence type="ECO:0000256" key="5">
    <source>
        <dbReference type="ARBA" id="ARBA00017831"/>
    </source>
</evidence>
<dbReference type="Proteomes" id="UP001497482">
    <property type="component" value="Chromosome 8"/>
</dbReference>
<feature type="region of interest" description="Disordered" evidence="11">
    <location>
        <begin position="223"/>
        <end position="289"/>
    </location>
</feature>
<evidence type="ECO:0000256" key="9">
    <source>
        <dbReference type="ARBA" id="ARBA00037055"/>
    </source>
</evidence>
<dbReference type="InterPro" id="IPR004978">
    <property type="entry name" value="Stanniocalcin"/>
</dbReference>
<reference evidence="13 14" key="1">
    <citation type="submission" date="2024-04" db="EMBL/GenBank/DDBJ databases">
        <authorList>
            <person name="Waldvogel A.-M."/>
            <person name="Schoenle A."/>
        </authorList>
    </citation>
    <scope>NUCLEOTIDE SEQUENCE [LARGE SCALE GENOMIC DNA]</scope>
</reference>
<keyword evidence="12" id="KW-0732">Signal</keyword>
<evidence type="ECO:0000256" key="6">
    <source>
        <dbReference type="ARBA" id="ARBA00022525"/>
    </source>
</evidence>